<dbReference type="EMBL" id="BART01009329">
    <property type="protein sequence ID" value="GAG66661.1"/>
    <property type="molecule type" value="Genomic_DNA"/>
</dbReference>
<dbReference type="NCBIfam" id="TIGR01856">
    <property type="entry name" value="hisJ_fam"/>
    <property type="match status" value="1"/>
</dbReference>
<feature type="domain" description="PHP" evidence="8">
    <location>
        <begin position="12"/>
        <end position="165"/>
    </location>
</feature>
<evidence type="ECO:0000256" key="7">
    <source>
        <dbReference type="ARBA" id="ARBA00049158"/>
    </source>
</evidence>
<proteinExistence type="inferred from homology"/>
<dbReference type="InterPro" id="IPR016195">
    <property type="entry name" value="Pol/histidinol_Pase-like"/>
</dbReference>
<evidence type="ECO:0000256" key="4">
    <source>
        <dbReference type="ARBA" id="ARBA00022605"/>
    </source>
</evidence>
<keyword evidence="5" id="KW-0378">Hydrolase</keyword>
<comment type="similarity">
    <text evidence="2">Belongs to the PHP hydrolase family. HisK subfamily.</text>
</comment>
<sequence>FETDWTMKKKDLTEYLEVVRNLKKKYRGKIEIFLGLEVDYIPGIISPVSPEIQEISLDFTIGSVHFLGQLDNGYAWTVDSPLYEFEQGIGASFGGDIKKAVECYYRHMNRMVEEHPPDIIGHFDIIKMNNKYRRFFSEGEKWYRDIVYNSLSVVARSKCVLEINTGGVVRNSSGSLYPSEWILEECLKQNIPITVNSDTHNPSEVDGYFKETFALLKKIGFTSQAQLTHSDRGPQWTKNSF</sequence>
<evidence type="ECO:0000313" key="9">
    <source>
        <dbReference type="EMBL" id="GAG66661.1"/>
    </source>
</evidence>
<feature type="non-terminal residue" evidence="9">
    <location>
        <position position="1"/>
    </location>
</feature>
<keyword evidence="6" id="KW-0368">Histidine biosynthesis</keyword>
<accession>X1B3S2</accession>
<evidence type="ECO:0000256" key="1">
    <source>
        <dbReference type="ARBA" id="ARBA00004970"/>
    </source>
</evidence>
<evidence type="ECO:0000256" key="2">
    <source>
        <dbReference type="ARBA" id="ARBA00009152"/>
    </source>
</evidence>
<dbReference type="GO" id="GO:0005737">
    <property type="term" value="C:cytoplasm"/>
    <property type="evidence" value="ECO:0007669"/>
    <property type="project" value="TreeGrafter"/>
</dbReference>
<keyword evidence="4" id="KW-0028">Amino-acid biosynthesis</keyword>
<gene>
    <name evidence="9" type="ORF">S01H4_20705</name>
</gene>
<dbReference type="PANTHER" id="PTHR21039:SF0">
    <property type="entry name" value="HISTIDINOL-PHOSPHATASE"/>
    <property type="match status" value="1"/>
</dbReference>
<dbReference type="Gene3D" id="3.20.20.140">
    <property type="entry name" value="Metal-dependent hydrolases"/>
    <property type="match status" value="1"/>
</dbReference>
<dbReference type="GO" id="GO:0000105">
    <property type="term" value="P:L-histidine biosynthetic process"/>
    <property type="evidence" value="ECO:0007669"/>
    <property type="project" value="UniProtKB-UniPathway"/>
</dbReference>
<protein>
    <recommendedName>
        <fullName evidence="3">histidinol-phosphatase</fullName>
        <ecNumber evidence="3">3.1.3.15</ecNumber>
    </recommendedName>
</protein>
<evidence type="ECO:0000259" key="8">
    <source>
        <dbReference type="Pfam" id="PF02811"/>
    </source>
</evidence>
<dbReference type="PANTHER" id="PTHR21039">
    <property type="entry name" value="HISTIDINOL PHOSPHATASE-RELATED"/>
    <property type="match status" value="1"/>
</dbReference>
<dbReference type="InterPro" id="IPR010140">
    <property type="entry name" value="Histidinol_P_phosphatase_HisJ"/>
</dbReference>
<dbReference type="AlphaFoldDB" id="X1B3S2"/>
<dbReference type="CDD" id="cd12110">
    <property type="entry name" value="PHP_HisPPase_Hisj_like"/>
    <property type="match status" value="1"/>
</dbReference>
<comment type="caution">
    <text evidence="9">The sequence shown here is derived from an EMBL/GenBank/DDBJ whole genome shotgun (WGS) entry which is preliminary data.</text>
</comment>
<evidence type="ECO:0000256" key="5">
    <source>
        <dbReference type="ARBA" id="ARBA00022801"/>
    </source>
</evidence>
<dbReference type="EC" id="3.1.3.15" evidence="3"/>
<comment type="catalytic activity">
    <reaction evidence="7">
        <text>L-histidinol phosphate + H2O = L-histidinol + phosphate</text>
        <dbReference type="Rhea" id="RHEA:14465"/>
        <dbReference type="ChEBI" id="CHEBI:15377"/>
        <dbReference type="ChEBI" id="CHEBI:43474"/>
        <dbReference type="ChEBI" id="CHEBI:57699"/>
        <dbReference type="ChEBI" id="CHEBI:57980"/>
        <dbReference type="EC" id="3.1.3.15"/>
    </reaction>
</comment>
<evidence type="ECO:0000256" key="6">
    <source>
        <dbReference type="ARBA" id="ARBA00023102"/>
    </source>
</evidence>
<dbReference type="SUPFAM" id="SSF89550">
    <property type="entry name" value="PHP domain-like"/>
    <property type="match status" value="1"/>
</dbReference>
<dbReference type="Pfam" id="PF02811">
    <property type="entry name" value="PHP"/>
    <property type="match status" value="1"/>
</dbReference>
<dbReference type="GO" id="GO:0004401">
    <property type="term" value="F:histidinol-phosphatase activity"/>
    <property type="evidence" value="ECO:0007669"/>
    <property type="project" value="UniProtKB-EC"/>
</dbReference>
<comment type="pathway">
    <text evidence="1">Amino-acid biosynthesis; L-histidine biosynthesis; L-histidine from 5-phospho-alpha-D-ribose 1-diphosphate: step 8/9.</text>
</comment>
<evidence type="ECO:0000256" key="3">
    <source>
        <dbReference type="ARBA" id="ARBA00013085"/>
    </source>
</evidence>
<dbReference type="UniPathway" id="UPA00031">
    <property type="reaction ID" value="UER00013"/>
</dbReference>
<dbReference type="InterPro" id="IPR004013">
    <property type="entry name" value="PHP_dom"/>
</dbReference>
<reference evidence="9" key="1">
    <citation type="journal article" date="2014" name="Front. Microbiol.">
        <title>High frequency of phylogenetically diverse reductive dehalogenase-homologous genes in deep subseafloor sedimentary metagenomes.</title>
        <authorList>
            <person name="Kawai M."/>
            <person name="Futagami T."/>
            <person name="Toyoda A."/>
            <person name="Takaki Y."/>
            <person name="Nishi S."/>
            <person name="Hori S."/>
            <person name="Arai W."/>
            <person name="Tsubouchi T."/>
            <person name="Morono Y."/>
            <person name="Uchiyama I."/>
            <person name="Ito T."/>
            <person name="Fujiyama A."/>
            <person name="Inagaki F."/>
            <person name="Takami H."/>
        </authorList>
    </citation>
    <scope>NUCLEOTIDE SEQUENCE</scope>
    <source>
        <strain evidence="9">Expedition CK06-06</strain>
    </source>
</reference>
<name>X1B3S2_9ZZZZ</name>
<organism evidence="9">
    <name type="scientific">marine sediment metagenome</name>
    <dbReference type="NCBI Taxonomy" id="412755"/>
    <lineage>
        <taxon>unclassified sequences</taxon>
        <taxon>metagenomes</taxon>
        <taxon>ecological metagenomes</taxon>
    </lineage>
</organism>